<protein>
    <submittedName>
        <fullName evidence="1">Uncharacterized protein</fullName>
    </submittedName>
</protein>
<dbReference type="GO" id="GO:0005249">
    <property type="term" value="F:voltage-gated potassium channel activity"/>
    <property type="evidence" value="ECO:0007669"/>
    <property type="project" value="InterPro"/>
</dbReference>
<dbReference type="Gene3D" id="2.60.120.10">
    <property type="entry name" value="Jelly Rolls"/>
    <property type="match status" value="2"/>
</dbReference>
<dbReference type="CDD" id="cd00038">
    <property type="entry name" value="CAP_ED"/>
    <property type="match status" value="2"/>
</dbReference>
<dbReference type="PROSITE" id="PS50042">
    <property type="entry name" value="CNMP_BINDING_3"/>
    <property type="match status" value="2"/>
</dbReference>
<dbReference type="OrthoDB" id="421226at2759"/>
<dbReference type="InterPro" id="IPR018490">
    <property type="entry name" value="cNMP-bd_dom_sf"/>
</dbReference>
<keyword evidence="2" id="KW-1185">Reference proteome</keyword>
<dbReference type="SMART" id="SM00100">
    <property type="entry name" value="cNMP"/>
    <property type="match status" value="2"/>
</dbReference>
<evidence type="ECO:0000313" key="1">
    <source>
        <dbReference type="EMBL" id="CAH1791093.1"/>
    </source>
</evidence>
<dbReference type="AlphaFoldDB" id="A0A8J1U2L7"/>
<dbReference type="PANTHER" id="PTHR45743">
    <property type="entry name" value="POTASSIUM CHANNEL AKT1"/>
    <property type="match status" value="1"/>
</dbReference>
<dbReference type="InterPro" id="IPR045319">
    <property type="entry name" value="KAT/AKT"/>
</dbReference>
<reference evidence="1" key="1">
    <citation type="submission" date="2022-03" db="EMBL/GenBank/DDBJ databases">
        <authorList>
            <person name="Martin C."/>
        </authorList>
    </citation>
    <scope>NUCLEOTIDE SEQUENCE</scope>
</reference>
<dbReference type="InterPro" id="IPR000595">
    <property type="entry name" value="cNMP-bd_dom"/>
</dbReference>
<name>A0A8J1U2L7_OWEFU</name>
<gene>
    <name evidence="1" type="ORF">OFUS_LOCUS16221</name>
</gene>
<dbReference type="Proteomes" id="UP000749559">
    <property type="component" value="Unassembled WGS sequence"/>
</dbReference>
<organism evidence="1 2">
    <name type="scientific">Owenia fusiformis</name>
    <name type="common">Polychaete worm</name>
    <dbReference type="NCBI Taxonomy" id="6347"/>
    <lineage>
        <taxon>Eukaryota</taxon>
        <taxon>Metazoa</taxon>
        <taxon>Spiralia</taxon>
        <taxon>Lophotrochozoa</taxon>
        <taxon>Annelida</taxon>
        <taxon>Polychaeta</taxon>
        <taxon>Sedentaria</taxon>
        <taxon>Canalipalpata</taxon>
        <taxon>Sabellida</taxon>
        <taxon>Oweniida</taxon>
        <taxon>Oweniidae</taxon>
        <taxon>Owenia</taxon>
    </lineage>
</organism>
<comment type="caution">
    <text evidence="1">The sequence shown here is derived from an EMBL/GenBank/DDBJ whole genome shotgun (WGS) entry which is preliminary data.</text>
</comment>
<dbReference type="SUPFAM" id="SSF51206">
    <property type="entry name" value="cAMP-binding domain-like"/>
    <property type="match status" value="3"/>
</dbReference>
<dbReference type="Pfam" id="PF00027">
    <property type="entry name" value="cNMP_binding"/>
    <property type="match status" value="1"/>
</dbReference>
<dbReference type="InterPro" id="IPR014710">
    <property type="entry name" value="RmlC-like_jellyroll"/>
</dbReference>
<evidence type="ECO:0000313" key="2">
    <source>
        <dbReference type="Proteomes" id="UP000749559"/>
    </source>
</evidence>
<accession>A0A8J1U2L7</accession>
<sequence>MGNGVSTALVRIGKPGERLSEDEVELASNCLNRLPVVYKGYNNVPLEEISMSWELYKVKKSTIIARAQGDMTMEGIFIILDGTIELLSDKDRLIVAGLQKGEFVGDVPTVFEKPCAATCRAKKDTKLLFLSKSSLTPTILSVEITMDEWLVKRMFLACTGKEREHIARRITVRVLQRIPLFRKWGLISLQMLVDYMRNPIIIYPNKAKLIMEGDPSEALLVVLRGEIGIYEQNNLIQRIGPSLDTFPIWIGEEGLLSGEVRPFTLRAHSICQIIVIQKNTIESVAEVRTGDAGQAWEYEQKSCKERISRRDENLYIKHKAFLQYETILLNLKSRNIDRFANFTVQNLWHIATKSTVKHLKKDSTFSQDKTLDILIYVLTGSLRVESFDDENDNDVFNMTIAEGQLFDPRTLSKDGKDIAATQSTLLLEIPSAVVAEAENLSEIIELI</sequence>
<dbReference type="EMBL" id="CAIIXF020000008">
    <property type="protein sequence ID" value="CAH1791093.1"/>
    <property type="molecule type" value="Genomic_DNA"/>
</dbReference>
<proteinExistence type="predicted"/>